<dbReference type="Gene3D" id="3.30.497.10">
    <property type="entry name" value="Antithrombin, subunit I, domain 2"/>
    <property type="match status" value="1"/>
</dbReference>
<dbReference type="SUPFAM" id="SSF56574">
    <property type="entry name" value="Serpins"/>
    <property type="match status" value="1"/>
</dbReference>
<dbReference type="GO" id="GO:0005615">
    <property type="term" value="C:extracellular space"/>
    <property type="evidence" value="ECO:0007669"/>
    <property type="project" value="InterPro"/>
</dbReference>
<comment type="similarity">
    <text evidence="3">Belongs to the serpin family.</text>
</comment>
<dbReference type="InterPro" id="IPR042178">
    <property type="entry name" value="Serpin_sf_1"/>
</dbReference>
<keyword evidence="1" id="KW-0646">Protease inhibitor</keyword>
<evidence type="ECO:0000313" key="6">
    <source>
        <dbReference type="EMBL" id="APA05229.1"/>
    </source>
</evidence>
<evidence type="ECO:0000256" key="1">
    <source>
        <dbReference type="ARBA" id="ARBA00022690"/>
    </source>
</evidence>
<evidence type="ECO:0000256" key="3">
    <source>
        <dbReference type="RuleBase" id="RU000411"/>
    </source>
</evidence>
<protein>
    <submittedName>
        <fullName evidence="6">Serpin 5</fullName>
    </submittedName>
</protein>
<reference evidence="6" key="1">
    <citation type="submission" date="2016-02" db="EMBL/GenBank/DDBJ databases">
        <title>Functions of serine proteinase inhibitor 5 from Apis cerana cerana.</title>
        <authorList>
            <person name="Gao L."/>
            <person name="Guo X."/>
            <person name="Xu B."/>
        </authorList>
    </citation>
    <scope>NUCLEOTIDE SEQUENCE</scope>
</reference>
<organism evidence="6">
    <name type="scientific">Apis cerana cerana</name>
    <name type="common">Oriental honeybee</name>
    <dbReference type="NCBI Taxonomy" id="94128"/>
    <lineage>
        <taxon>Eukaryota</taxon>
        <taxon>Metazoa</taxon>
        <taxon>Ecdysozoa</taxon>
        <taxon>Arthropoda</taxon>
        <taxon>Hexapoda</taxon>
        <taxon>Insecta</taxon>
        <taxon>Pterygota</taxon>
        <taxon>Neoptera</taxon>
        <taxon>Endopterygota</taxon>
        <taxon>Hymenoptera</taxon>
        <taxon>Apocrita</taxon>
        <taxon>Aculeata</taxon>
        <taxon>Apoidea</taxon>
        <taxon>Anthophila</taxon>
        <taxon>Apidae</taxon>
        <taxon>Apis</taxon>
    </lineage>
</organism>
<evidence type="ECO:0000256" key="2">
    <source>
        <dbReference type="ARBA" id="ARBA00022900"/>
    </source>
</evidence>
<dbReference type="InterPro" id="IPR000215">
    <property type="entry name" value="Serpin_fam"/>
</dbReference>
<proteinExistence type="evidence at transcript level"/>
<accession>A0A1I9UVU9</accession>
<name>A0A1I9UVU9_APICC</name>
<dbReference type="PANTHER" id="PTHR11461">
    <property type="entry name" value="SERINE PROTEASE INHIBITOR, SERPIN"/>
    <property type="match status" value="1"/>
</dbReference>
<feature type="chain" id="PRO_5009605643" evidence="4">
    <location>
        <begin position="27"/>
        <end position="451"/>
    </location>
</feature>
<dbReference type="InterPro" id="IPR023795">
    <property type="entry name" value="Serpin_CS"/>
</dbReference>
<evidence type="ECO:0000259" key="5">
    <source>
        <dbReference type="SMART" id="SM00093"/>
    </source>
</evidence>
<dbReference type="Pfam" id="PF00079">
    <property type="entry name" value="Serpin"/>
    <property type="match status" value="1"/>
</dbReference>
<dbReference type="GO" id="GO:0004867">
    <property type="term" value="F:serine-type endopeptidase inhibitor activity"/>
    <property type="evidence" value="ECO:0007669"/>
    <property type="project" value="UniProtKB-KW"/>
</dbReference>
<keyword evidence="4" id="KW-0732">Signal</keyword>
<dbReference type="InterPro" id="IPR023796">
    <property type="entry name" value="Serpin_dom"/>
</dbReference>
<keyword evidence="2" id="KW-0722">Serine protease inhibitor</keyword>
<dbReference type="PROSITE" id="PS00284">
    <property type="entry name" value="SERPIN"/>
    <property type="match status" value="1"/>
</dbReference>
<dbReference type="Gene3D" id="2.30.39.10">
    <property type="entry name" value="Alpha-1-antitrypsin, domain 1"/>
    <property type="match status" value="1"/>
</dbReference>
<sequence>MQTREIFFKSIISVLSVLLVLRGISAQCLTGNDSPSVMSAGSKKAIIDSKFRFALETLKKISLFEPQDSIIYSPYSIHQAVTLAYFGSRGTTEEALKRALQLPADISKVDVQRYYSFENTLKQQINGQNDVSSNYEFNSANRLWISDKKKVRECILNLFGNQLEKIDFKTNPNAVRDQINNWVSNMTKGHIQDLLPPNSITTDTDLVLANAVYFKGLWKSRFNPANSKKDIFYSSKSQHSMVKYMRQQGNFNHVISKILGAHVLELPYKGNEISMFILLPPFVTKISNDSMQNGERDSIYHLIERLSTEAGYTEIRDLLTSDSLPQPVEIILPRFEVEKELQITTLLDAIGAGELVIPDVANLKGFVEDGEESVHLGAAVHRARIEVTEEGTTATAATAIYTFRSGRPLVPTVFNANHPFVYFIYEKPKRTILFAGIYRNPSTPKNTAETA</sequence>
<dbReference type="EMBL" id="KU668684">
    <property type="protein sequence ID" value="APA05229.1"/>
    <property type="molecule type" value="mRNA"/>
</dbReference>
<dbReference type="InterPro" id="IPR042185">
    <property type="entry name" value="Serpin_sf_2"/>
</dbReference>
<feature type="signal peptide" evidence="4">
    <location>
        <begin position="1"/>
        <end position="26"/>
    </location>
</feature>
<dbReference type="CDD" id="cd19594">
    <property type="entry name" value="serpin_crustaceans_chelicerates_insects"/>
    <property type="match status" value="1"/>
</dbReference>
<dbReference type="SMART" id="SM00093">
    <property type="entry name" value="SERPIN"/>
    <property type="match status" value="1"/>
</dbReference>
<dbReference type="AlphaFoldDB" id="A0A1I9UVU9"/>
<dbReference type="SMR" id="A0A1I9UVU9"/>
<dbReference type="InterPro" id="IPR036186">
    <property type="entry name" value="Serpin_sf"/>
</dbReference>
<evidence type="ECO:0000256" key="4">
    <source>
        <dbReference type="SAM" id="SignalP"/>
    </source>
</evidence>
<dbReference type="PANTHER" id="PTHR11461:SF278">
    <property type="entry name" value="SERINE PROTEASE INHIBITOR 88EA"/>
    <property type="match status" value="1"/>
</dbReference>
<feature type="domain" description="Serpin" evidence="5">
    <location>
        <begin position="55"/>
        <end position="441"/>
    </location>
</feature>